<evidence type="ECO:0000256" key="3">
    <source>
        <dbReference type="ARBA" id="ARBA00023163"/>
    </source>
</evidence>
<evidence type="ECO:0000313" key="6">
    <source>
        <dbReference type="Proteomes" id="UP001501207"/>
    </source>
</evidence>
<dbReference type="Pfam" id="PF12833">
    <property type="entry name" value="HTH_18"/>
    <property type="match status" value="1"/>
</dbReference>
<name>A0ABP8G541_9BACT</name>
<evidence type="ECO:0000256" key="2">
    <source>
        <dbReference type="ARBA" id="ARBA00023125"/>
    </source>
</evidence>
<sequence length="142" mass="16528">MHFFIADAGIRLYIGYTPLWHTDTLCYSVMSLPYRWKKIYDSASSYILTHLDERLSIDSLCRMQAVSPYLLQQSFRAATGLSVHVFIRRMRLRKAARMMRRTPLPLKNIALRVGFHSFSSFNHAFRKAYGCIPSVYRDKGGK</sequence>
<dbReference type="EMBL" id="BAABFN010000020">
    <property type="protein sequence ID" value="GAA4317265.1"/>
    <property type="molecule type" value="Genomic_DNA"/>
</dbReference>
<dbReference type="InterPro" id="IPR009057">
    <property type="entry name" value="Homeodomain-like_sf"/>
</dbReference>
<dbReference type="Gene3D" id="1.10.10.60">
    <property type="entry name" value="Homeodomain-like"/>
    <property type="match status" value="1"/>
</dbReference>
<keyword evidence="2" id="KW-0238">DNA-binding</keyword>
<protein>
    <recommendedName>
        <fullName evidence="4">HTH araC/xylS-type domain-containing protein</fullName>
    </recommendedName>
</protein>
<evidence type="ECO:0000259" key="4">
    <source>
        <dbReference type="PROSITE" id="PS01124"/>
    </source>
</evidence>
<dbReference type="Proteomes" id="UP001501207">
    <property type="component" value="Unassembled WGS sequence"/>
</dbReference>
<evidence type="ECO:0000313" key="5">
    <source>
        <dbReference type="EMBL" id="GAA4317265.1"/>
    </source>
</evidence>
<dbReference type="PROSITE" id="PS01124">
    <property type="entry name" value="HTH_ARAC_FAMILY_2"/>
    <property type="match status" value="1"/>
</dbReference>
<feature type="domain" description="HTH araC/xylS-type" evidence="4">
    <location>
        <begin position="41"/>
        <end position="139"/>
    </location>
</feature>
<keyword evidence="1" id="KW-0805">Transcription regulation</keyword>
<organism evidence="5 6">
    <name type="scientific">Compostibacter hankyongensis</name>
    <dbReference type="NCBI Taxonomy" id="1007089"/>
    <lineage>
        <taxon>Bacteria</taxon>
        <taxon>Pseudomonadati</taxon>
        <taxon>Bacteroidota</taxon>
        <taxon>Chitinophagia</taxon>
        <taxon>Chitinophagales</taxon>
        <taxon>Chitinophagaceae</taxon>
        <taxon>Compostibacter</taxon>
    </lineage>
</organism>
<keyword evidence="3" id="KW-0804">Transcription</keyword>
<accession>A0ABP8G541</accession>
<dbReference type="InterPro" id="IPR050959">
    <property type="entry name" value="MarA-like"/>
</dbReference>
<evidence type="ECO:0000256" key="1">
    <source>
        <dbReference type="ARBA" id="ARBA00023015"/>
    </source>
</evidence>
<dbReference type="InterPro" id="IPR018060">
    <property type="entry name" value="HTH_AraC"/>
</dbReference>
<dbReference type="PANTHER" id="PTHR47504">
    <property type="entry name" value="RIGHT ORIGIN-BINDING PROTEIN"/>
    <property type="match status" value="1"/>
</dbReference>
<reference evidence="6" key="1">
    <citation type="journal article" date="2019" name="Int. J. Syst. Evol. Microbiol.">
        <title>The Global Catalogue of Microorganisms (GCM) 10K type strain sequencing project: providing services to taxonomists for standard genome sequencing and annotation.</title>
        <authorList>
            <consortium name="The Broad Institute Genomics Platform"/>
            <consortium name="The Broad Institute Genome Sequencing Center for Infectious Disease"/>
            <person name="Wu L."/>
            <person name="Ma J."/>
        </authorList>
    </citation>
    <scope>NUCLEOTIDE SEQUENCE [LARGE SCALE GENOMIC DNA]</scope>
    <source>
        <strain evidence="6">JCM 17664</strain>
    </source>
</reference>
<dbReference type="PRINTS" id="PR00032">
    <property type="entry name" value="HTHARAC"/>
</dbReference>
<keyword evidence="6" id="KW-1185">Reference proteome</keyword>
<dbReference type="PANTHER" id="PTHR47504:SF5">
    <property type="entry name" value="RIGHT ORIGIN-BINDING PROTEIN"/>
    <property type="match status" value="1"/>
</dbReference>
<dbReference type="SUPFAM" id="SSF46689">
    <property type="entry name" value="Homeodomain-like"/>
    <property type="match status" value="2"/>
</dbReference>
<dbReference type="InterPro" id="IPR020449">
    <property type="entry name" value="Tscrpt_reg_AraC-type_HTH"/>
</dbReference>
<dbReference type="SMART" id="SM00342">
    <property type="entry name" value="HTH_ARAC"/>
    <property type="match status" value="1"/>
</dbReference>
<comment type="caution">
    <text evidence="5">The sequence shown here is derived from an EMBL/GenBank/DDBJ whole genome shotgun (WGS) entry which is preliminary data.</text>
</comment>
<gene>
    <name evidence="5" type="ORF">GCM10023143_29220</name>
</gene>
<proteinExistence type="predicted"/>